<dbReference type="AlphaFoldDB" id="A0A543FWD2"/>
<gene>
    <name evidence="2" type="ORF">FB388_5372</name>
</gene>
<sequence>MADSSDASALSEWVTAVVRELGIEEALDREGVVDMVLDLTSDVAHGVSRPGAPVTAFLIGVAAGRADDPAVAARDYAQKISRLADGWDADSERGTAAGDQSRRA</sequence>
<evidence type="ECO:0000313" key="3">
    <source>
        <dbReference type="Proteomes" id="UP000319818"/>
    </source>
</evidence>
<name>A0A543FWD2_9PSEU</name>
<accession>A0A543FWD2</accession>
<organism evidence="2 3">
    <name type="scientific">Pseudonocardia cypriaca</name>
    <dbReference type="NCBI Taxonomy" id="882449"/>
    <lineage>
        <taxon>Bacteria</taxon>
        <taxon>Bacillati</taxon>
        <taxon>Actinomycetota</taxon>
        <taxon>Actinomycetes</taxon>
        <taxon>Pseudonocardiales</taxon>
        <taxon>Pseudonocardiaceae</taxon>
        <taxon>Pseudonocardia</taxon>
    </lineage>
</organism>
<evidence type="ECO:0000313" key="2">
    <source>
        <dbReference type="EMBL" id="TQM38145.1"/>
    </source>
</evidence>
<dbReference type="InterPro" id="IPR045598">
    <property type="entry name" value="DUF6457"/>
</dbReference>
<proteinExistence type="predicted"/>
<evidence type="ECO:0000259" key="1">
    <source>
        <dbReference type="Pfam" id="PF20058"/>
    </source>
</evidence>
<dbReference type="Proteomes" id="UP000319818">
    <property type="component" value="Unassembled WGS sequence"/>
</dbReference>
<feature type="domain" description="DUF6457" evidence="1">
    <location>
        <begin position="7"/>
        <end position="90"/>
    </location>
</feature>
<dbReference type="Pfam" id="PF20058">
    <property type="entry name" value="DUF6457"/>
    <property type="match status" value="1"/>
</dbReference>
<protein>
    <recommendedName>
        <fullName evidence="1">DUF6457 domain-containing protein</fullName>
    </recommendedName>
</protein>
<reference evidence="2 3" key="1">
    <citation type="submission" date="2019-06" db="EMBL/GenBank/DDBJ databases">
        <title>Sequencing the genomes of 1000 actinobacteria strains.</title>
        <authorList>
            <person name="Klenk H.-P."/>
        </authorList>
    </citation>
    <scope>NUCLEOTIDE SEQUENCE [LARGE SCALE GENOMIC DNA]</scope>
    <source>
        <strain evidence="2 3">DSM 45511</strain>
    </source>
</reference>
<dbReference type="EMBL" id="VFPH01000002">
    <property type="protein sequence ID" value="TQM38145.1"/>
    <property type="molecule type" value="Genomic_DNA"/>
</dbReference>
<comment type="caution">
    <text evidence="2">The sequence shown here is derived from an EMBL/GenBank/DDBJ whole genome shotgun (WGS) entry which is preliminary data.</text>
</comment>
<dbReference type="RefSeq" id="WP_211362227.1">
    <property type="nucleotide sequence ID" value="NZ_VFPH01000002.1"/>
</dbReference>
<keyword evidence="3" id="KW-1185">Reference proteome</keyword>